<dbReference type="Gene3D" id="3.90.180.10">
    <property type="entry name" value="Medium-chain alcohol dehydrogenases, catalytic domain"/>
    <property type="match status" value="1"/>
</dbReference>
<dbReference type="SUPFAM" id="SSF53474">
    <property type="entry name" value="alpha/beta-Hydrolases"/>
    <property type="match status" value="1"/>
</dbReference>
<keyword evidence="10" id="KW-0520">NAD</keyword>
<evidence type="ECO:0000256" key="7">
    <source>
        <dbReference type="ARBA" id="ARBA00022801"/>
    </source>
</evidence>
<dbReference type="PANTHER" id="PTHR43880">
    <property type="entry name" value="ALCOHOL DEHYDROGENASE"/>
    <property type="match status" value="1"/>
</dbReference>
<evidence type="ECO:0000259" key="14">
    <source>
        <dbReference type="Pfam" id="PF08240"/>
    </source>
</evidence>
<dbReference type="EC" id="3.1.2.12" evidence="3"/>
<dbReference type="GO" id="GO:0051903">
    <property type="term" value="F:S-(hydroxymethyl)glutathione dehydrogenase [NAD(P)+] activity"/>
    <property type="evidence" value="ECO:0007669"/>
    <property type="project" value="InterPro"/>
</dbReference>
<proteinExistence type="inferred from homology"/>
<dbReference type="CDD" id="cd08300">
    <property type="entry name" value="alcohol_DH_class_III"/>
    <property type="match status" value="1"/>
</dbReference>
<dbReference type="GO" id="GO:0008270">
    <property type="term" value="F:zinc ion binding"/>
    <property type="evidence" value="ECO:0007669"/>
    <property type="project" value="InterPro"/>
</dbReference>
<dbReference type="InterPro" id="IPR000801">
    <property type="entry name" value="Esterase-like"/>
</dbReference>
<dbReference type="Proteomes" id="UP001153069">
    <property type="component" value="Unassembled WGS sequence"/>
</dbReference>
<dbReference type="InterPro" id="IPR013149">
    <property type="entry name" value="ADH-like_C"/>
</dbReference>
<keyword evidence="8" id="KW-0862">Zinc</keyword>
<organism evidence="15 16">
    <name type="scientific">Seminavis robusta</name>
    <dbReference type="NCBI Taxonomy" id="568900"/>
    <lineage>
        <taxon>Eukaryota</taxon>
        <taxon>Sar</taxon>
        <taxon>Stramenopiles</taxon>
        <taxon>Ochrophyta</taxon>
        <taxon>Bacillariophyta</taxon>
        <taxon>Bacillariophyceae</taxon>
        <taxon>Bacillariophycidae</taxon>
        <taxon>Naviculales</taxon>
        <taxon>Naviculaceae</taxon>
        <taxon>Seminavis</taxon>
    </lineage>
</organism>
<sequence>MAWILLMLLGLISQGVAFTPPNGNHHVGKAKTDLGVSTTVAPPEVEVLSSIPVTKDGGMLYRCKHASTSTQTDMTFAIFLPSIHAIGVSKAPLPAIYWLSGLTCTDENFSQKAANAFAKADKEGVSIILPDTSPRGDGVPDDEASDLGMGAGFYLDATKEPWAENFNMYSYVTQELPDLVEEKWGVGANGVKSIMGHSMGGHGALTIAMKEPEKAWVSVSAFAPISNPTKCPWGQKAFQNYLGSVEAGEAHDATVLVGQEGTTKFDDILIDVGTDDEFLTNQLMVENLETAAEQAGQKLTVRRQKGFGHSYYTMATFIEDHIDFHMRRLRKAAGAQAIKKMESTAVKINVGDTKGKPIKCKAMVARGPKQPLSYEEITVDPPQAGEVRVKVVANALCHTDIYTLDGQDPEGLFPCILGHEAGCIVESVGQGVTSVKVGDKVIPCYTPQCAQPSCIFCQSPKTNLCPAIRSTQGQGVMPDKTVRFKDSNGEPIYHFMGVSSMAEYTVLSEISCAKVSSEADLEKVCLFGCGVATGLGAVLNTCKVEPDSSVAVFGLGAVGLAVIQGAKIAGASKIIAVDLNPKKFEAAIKLGATDCVNPKDIDKPIQQYISGDLTPWGVDYTFDCTGNTEVMRAALECAHRGWGTSCVIGVAASGHEISTRPFQLVTGRRWVGTAFGGYKSRTDVPKLVEKQLSGELPIDHYITDVFEGVDKTNDAIDALHSGNCLRAVVHY</sequence>
<dbReference type="Pfam" id="PF08240">
    <property type="entry name" value="ADH_N"/>
    <property type="match status" value="1"/>
</dbReference>
<dbReference type="InterPro" id="IPR036291">
    <property type="entry name" value="NAD(P)-bd_dom_sf"/>
</dbReference>
<dbReference type="InterPro" id="IPR014183">
    <property type="entry name" value="ADH_3"/>
</dbReference>
<evidence type="ECO:0000256" key="1">
    <source>
        <dbReference type="ARBA" id="ARBA00001947"/>
    </source>
</evidence>
<evidence type="ECO:0000313" key="16">
    <source>
        <dbReference type="Proteomes" id="UP001153069"/>
    </source>
</evidence>
<keyword evidence="12" id="KW-0732">Signal</keyword>
<feature type="active site" description="Charge relay system" evidence="11">
    <location>
        <position position="309"/>
    </location>
</feature>
<dbReference type="GO" id="GO:0052689">
    <property type="term" value="F:carboxylic ester hydrolase activity"/>
    <property type="evidence" value="ECO:0007669"/>
    <property type="project" value="UniProtKB-KW"/>
</dbReference>
<comment type="cofactor">
    <cofactor evidence="1">
        <name>Zn(2+)</name>
        <dbReference type="ChEBI" id="CHEBI:29105"/>
    </cofactor>
</comment>
<dbReference type="InterPro" id="IPR014186">
    <property type="entry name" value="S-formylglutathione_hydrol"/>
</dbReference>
<evidence type="ECO:0000256" key="11">
    <source>
        <dbReference type="PIRSR" id="PIRSR614186-1"/>
    </source>
</evidence>
<comment type="similarity">
    <text evidence="2">Belongs to the esterase D family.</text>
</comment>
<dbReference type="Gene3D" id="3.40.50.1820">
    <property type="entry name" value="alpha/beta hydrolase"/>
    <property type="match status" value="1"/>
</dbReference>
<dbReference type="NCBIfam" id="TIGR02821">
    <property type="entry name" value="fghA_ester_D"/>
    <property type="match status" value="1"/>
</dbReference>
<gene>
    <name evidence="15" type="ORF">SEMRO_61_G035100.1</name>
</gene>
<dbReference type="GO" id="GO:0005829">
    <property type="term" value="C:cytosol"/>
    <property type="evidence" value="ECO:0007669"/>
    <property type="project" value="TreeGrafter"/>
</dbReference>
<evidence type="ECO:0000256" key="9">
    <source>
        <dbReference type="ARBA" id="ARBA00023002"/>
    </source>
</evidence>
<dbReference type="AlphaFoldDB" id="A0A9N8DA72"/>
<keyword evidence="6" id="KW-0479">Metal-binding</keyword>
<reference evidence="15" key="1">
    <citation type="submission" date="2020-06" db="EMBL/GenBank/DDBJ databases">
        <authorList>
            <consortium name="Plant Systems Biology data submission"/>
        </authorList>
    </citation>
    <scope>NUCLEOTIDE SEQUENCE</scope>
    <source>
        <strain evidence="15">D6</strain>
    </source>
</reference>
<dbReference type="Pfam" id="PF00107">
    <property type="entry name" value="ADH_zinc_N"/>
    <property type="match status" value="1"/>
</dbReference>
<evidence type="ECO:0000256" key="12">
    <source>
        <dbReference type="SAM" id="SignalP"/>
    </source>
</evidence>
<dbReference type="PANTHER" id="PTHR43880:SF12">
    <property type="entry name" value="ALCOHOL DEHYDROGENASE CLASS-3"/>
    <property type="match status" value="1"/>
</dbReference>
<dbReference type="SUPFAM" id="SSF51735">
    <property type="entry name" value="NAD(P)-binding Rossmann-fold domains"/>
    <property type="match status" value="1"/>
</dbReference>
<dbReference type="GO" id="GO:0046294">
    <property type="term" value="P:formaldehyde catabolic process"/>
    <property type="evidence" value="ECO:0007669"/>
    <property type="project" value="InterPro"/>
</dbReference>
<dbReference type="EMBL" id="CAICTM010000060">
    <property type="protein sequence ID" value="CAB9499457.1"/>
    <property type="molecule type" value="Genomic_DNA"/>
</dbReference>
<evidence type="ECO:0000256" key="4">
    <source>
        <dbReference type="ARBA" id="ARBA00016774"/>
    </source>
</evidence>
<dbReference type="Pfam" id="PF00756">
    <property type="entry name" value="Esterase"/>
    <property type="match status" value="1"/>
</dbReference>
<dbReference type="Gene3D" id="3.40.50.720">
    <property type="entry name" value="NAD(P)-binding Rossmann-like Domain"/>
    <property type="match status" value="1"/>
</dbReference>
<dbReference type="NCBIfam" id="TIGR02818">
    <property type="entry name" value="adh_III_F_hyde"/>
    <property type="match status" value="1"/>
</dbReference>
<dbReference type="OrthoDB" id="417550at2759"/>
<keyword evidence="7" id="KW-0378">Hydrolase</keyword>
<dbReference type="InterPro" id="IPR011032">
    <property type="entry name" value="GroES-like_sf"/>
</dbReference>
<dbReference type="FunFam" id="3.40.50.720:FF:000003">
    <property type="entry name" value="S-(hydroxymethyl)glutathione dehydrogenase"/>
    <property type="match status" value="1"/>
</dbReference>
<comment type="caution">
    <text evidence="15">The sequence shown here is derived from an EMBL/GenBank/DDBJ whole genome shotgun (WGS) entry which is preliminary data.</text>
</comment>
<evidence type="ECO:0000256" key="2">
    <source>
        <dbReference type="ARBA" id="ARBA00005622"/>
    </source>
</evidence>
<dbReference type="InterPro" id="IPR013154">
    <property type="entry name" value="ADH-like_N"/>
</dbReference>
<dbReference type="SUPFAM" id="SSF50129">
    <property type="entry name" value="GroES-like"/>
    <property type="match status" value="1"/>
</dbReference>
<evidence type="ECO:0000259" key="13">
    <source>
        <dbReference type="Pfam" id="PF00107"/>
    </source>
</evidence>
<feature type="active site" description="Charge relay system" evidence="11">
    <location>
        <position position="198"/>
    </location>
</feature>
<keyword evidence="16" id="KW-1185">Reference proteome</keyword>
<protein>
    <recommendedName>
        <fullName evidence="4">S-formylglutathione hydrolase</fullName>
        <ecNumber evidence="3">3.1.2.12</ecNumber>
    </recommendedName>
</protein>
<evidence type="ECO:0000256" key="10">
    <source>
        <dbReference type="ARBA" id="ARBA00023027"/>
    </source>
</evidence>
<feature type="domain" description="Alcohol dehydrogenase-like N-terminal" evidence="14">
    <location>
        <begin position="384"/>
        <end position="515"/>
    </location>
</feature>
<dbReference type="InterPro" id="IPR029058">
    <property type="entry name" value="AB_hydrolase_fold"/>
</dbReference>
<feature type="domain" description="Alcohol dehydrogenase-like C-terminal" evidence="13">
    <location>
        <begin position="557"/>
        <end position="688"/>
    </location>
</feature>
<feature type="chain" id="PRO_5040502295" description="S-formylglutathione hydrolase" evidence="12">
    <location>
        <begin position="18"/>
        <end position="731"/>
    </location>
</feature>
<evidence type="ECO:0000256" key="3">
    <source>
        <dbReference type="ARBA" id="ARBA00012479"/>
    </source>
</evidence>
<feature type="signal peptide" evidence="12">
    <location>
        <begin position="1"/>
        <end position="17"/>
    </location>
</feature>
<evidence type="ECO:0000256" key="8">
    <source>
        <dbReference type="ARBA" id="ARBA00022833"/>
    </source>
</evidence>
<keyword evidence="5" id="KW-0719">Serine esterase</keyword>
<dbReference type="GO" id="GO:0018738">
    <property type="term" value="F:S-formylglutathione hydrolase activity"/>
    <property type="evidence" value="ECO:0007669"/>
    <property type="project" value="UniProtKB-EC"/>
</dbReference>
<evidence type="ECO:0000256" key="5">
    <source>
        <dbReference type="ARBA" id="ARBA00022487"/>
    </source>
</evidence>
<evidence type="ECO:0000256" key="6">
    <source>
        <dbReference type="ARBA" id="ARBA00022723"/>
    </source>
</evidence>
<feature type="active site" description="Charge relay system" evidence="11">
    <location>
        <position position="276"/>
    </location>
</feature>
<name>A0A9N8DA72_9STRA</name>
<keyword evidence="9" id="KW-0560">Oxidoreductase</keyword>
<evidence type="ECO:0000313" key="15">
    <source>
        <dbReference type="EMBL" id="CAB9499457.1"/>
    </source>
</evidence>
<accession>A0A9N8DA72</accession>
<dbReference type="FunFam" id="3.90.180.10:FF:000067">
    <property type="entry name" value="alcohol dehydrogenase 1-like isoform X1"/>
    <property type="match status" value="1"/>
</dbReference>